<evidence type="ECO:0008006" key="3">
    <source>
        <dbReference type="Google" id="ProtNLM"/>
    </source>
</evidence>
<keyword evidence="1" id="KW-0472">Membrane</keyword>
<reference evidence="2" key="1">
    <citation type="submission" date="2019-08" db="EMBL/GenBank/DDBJ databases">
        <authorList>
            <person name="Kucharzyk K."/>
            <person name="Murdoch R.W."/>
            <person name="Higgins S."/>
            <person name="Loffler F."/>
        </authorList>
    </citation>
    <scope>NUCLEOTIDE SEQUENCE</scope>
</reference>
<sequence length="178" mass="18769">MSGALALLPFLVQVVILLVNGNLGAGVAVAGAFSLVRFRSAPGTARDITAIFLAMTVGLACGMGYLALGAFAAVIVCAVTLIAKVLSPAVGEADRDLKITIPESLDYSGLFDDLMDQYTNASALINVKTTNLGSLYCLHYHIQLKDTASEKELIDHLRCRNGNLDISCGRIPTAKDIL</sequence>
<accession>A0A645BF02</accession>
<proteinExistence type="predicted"/>
<comment type="caution">
    <text evidence="2">The sequence shown here is derived from an EMBL/GenBank/DDBJ whole genome shotgun (WGS) entry which is preliminary data.</text>
</comment>
<dbReference type="AlphaFoldDB" id="A0A645BF02"/>
<keyword evidence="1" id="KW-1133">Transmembrane helix</keyword>
<keyword evidence="1" id="KW-0812">Transmembrane</keyword>
<organism evidence="2">
    <name type="scientific">bioreactor metagenome</name>
    <dbReference type="NCBI Taxonomy" id="1076179"/>
    <lineage>
        <taxon>unclassified sequences</taxon>
        <taxon>metagenomes</taxon>
        <taxon>ecological metagenomes</taxon>
    </lineage>
</organism>
<name>A0A645BF02_9ZZZZ</name>
<evidence type="ECO:0000256" key="1">
    <source>
        <dbReference type="SAM" id="Phobius"/>
    </source>
</evidence>
<dbReference type="InterPro" id="IPR032531">
    <property type="entry name" value="DUF4956"/>
</dbReference>
<dbReference type="EMBL" id="VSSQ01019737">
    <property type="protein sequence ID" value="MPM64030.1"/>
    <property type="molecule type" value="Genomic_DNA"/>
</dbReference>
<evidence type="ECO:0000313" key="2">
    <source>
        <dbReference type="EMBL" id="MPM64030.1"/>
    </source>
</evidence>
<feature type="transmembrane region" description="Helical" evidence="1">
    <location>
        <begin position="48"/>
        <end position="81"/>
    </location>
</feature>
<gene>
    <name evidence="2" type="ORF">SDC9_110916</name>
</gene>
<protein>
    <recommendedName>
        <fullName evidence="3">DUF4956 domain-containing protein</fullName>
    </recommendedName>
</protein>
<dbReference type="Pfam" id="PF16316">
    <property type="entry name" value="DUF4956"/>
    <property type="match status" value="1"/>
</dbReference>